<dbReference type="GO" id="GO:0071163">
    <property type="term" value="P:DNA replication preinitiation complex assembly"/>
    <property type="evidence" value="ECO:0007669"/>
    <property type="project" value="InterPro"/>
</dbReference>
<accession>A0A6I9Q8A2</accession>
<evidence type="ECO:0000313" key="5">
    <source>
        <dbReference type="Proteomes" id="UP000504607"/>
    </source>
</evidence>
<dbReference type="SUPFAM" id="SSF46785">
    <property type="entry name" value="Winged helix' DNA-binding domain"/>
    <property type="match status" value="1"/>
</dbReference>
<keyword evidence="2" id="KW-0131">Cell cycle</keyword>
<dbReference type="Pfam" id="PF16679">
    <property type="entry name" value="CDT1_C"/>
    <property type="match status" value="1"/>
</dbReference>
<dbReference type="CDD" id="cd08767">
    <property type="entry name" value="Cdt1_c"/>
    <property type="match status" value="1"/>
</dbReference>
<dbReference type="CDD" id="cd08674">
    <property type="entry name" value="Cdt1_m"/>
    <property type="match status" value="1"/>
</dbReference>
<dbReference type="RefSeq" id="XP_010904590.1">
    <property type="nucleotide sequence ID" value="XM_010906288.3"/>
</dbReference>
<evidence type="ECO:0000256" key="2">
    <source>
        <dbReference type="ARBA" id="ARBA00023306"/>
    </source>
</evidence>
<dbReference type="Proteomes" id="UP000504607">
    <property type="component" value="Unplaced"/>
</dbReference>
<keyword evidence="5" id="KW-1185">Reference proteome</keyword>
<feature type="region of interest" description="Disordered" evidence="3">
    <location>
        <begin position="1"/>
        <end position="54"/>
    </location>
</feature>
<dbReference type="GO" id="GO:0070182">
    <property type="term" value="F:DNA polymerase binding"/>
    <property type="evidence" value="ECO:0007669"/>
    <property type="project" value="TreeGrafter"/>
</dbReference>
<reference evidence="6" key="1">
    <citation type="submission" date="2025-08" db="UniProtKB">
        <authorList>
            <consortium name="RefSeq"/>
        </authorList>
    </citation>
    <scope>IDENTIFICATION</scope>
</reference>
<proteinExistence type="inferred from homology"/>
<evidence type="ECO:0000313" key="6">
    <source>
        <dbReference type="RefSeq" id="XP_010904590.1"/>
    </source>
</evidence>
<evidence type="ECO:0000256" key="1">
    <source>
        <dbReference type="ARBA" id="ARBA00008356"/>
    </source>
</evidence>
<dbReference type="FunCoup" id="A0A6I9Q8A2">
    <property type="interactions" value="231"/>
</dbReference>
<dbReference type="PANTHER" id="PTHR28637">
    <property type="entry name" value="DNA REPLICATION FACTOR CDT1"/>
    <property type="match status" value="1"/>
</dbReference>
<dbReference type="InterPro" id="IPR045173">
    <property type="entry name" value="Cdt1"/>
</dbReference>
<protein>
    <submittedName>
        <fullName evidence="6">CDT1-like protein a, chloroplastic</fullName>
    </submittedName>
</protein>
<feature type="domain" description="CDT1 Geminin-binding" evidence="4">
    <location>
        <begin position="121"/>
        <end position="253"/>
    </location>
</feature>
<name>A0A6I9Q8A2_ELAGV</name>
<dbReference type="GO" id="GO:0005634">
    <property type="term" value="C:nucleus"/>
    <property type="evidence" value="ECO:0007669"/>
    <property type="project" value="TreeGrafter"/>
</dbReference>
<dbReference type="Gene3D" id="1.10.10.1420">
    <property type="entry name" value="DNA replication factor Cdt1, C-terminal WH domain"/>
    <property type="match status" value="1"/>
</dbReference>
<dbReference type="InterPro" id="IPR038090">
    <property type="entry name" value="Cdt1_C_WH_dom_sf"/>
</dbReference>
<sequence length="589" mass="65768">MESLAPSEPSISCDQKLSSSPRPPIKSRPLVAAPSPSKAAPFDQICTPEKPVQLPGRARNRSVAFSVKEVNKVALGLQRSAYRSDLTRSDDDLLSVEEQMEAGSGSGSVHKPSRAKTPVKLPEKYEILCEFFNCMESSIRLLRLKGTMSTFSNVCTSIRQLTERRFTYGHLAQLKYILPEAISIKKVLSHDEITCCMKPELQVALQIEAIANNVKPKDGGAYSILRKVFRERLLEFFKEHPEGDEIPEEQLPHPFSQTKPTILPQVTRVSTNSTFLEPSSDTPSQQQFAVPSHMSGSFQRRFFRKIPISEAEKTSLTCFNEPSPKEDPFISVVQSPIKFSTKSLVSEKPLISSPILKASSSNSRTHEEETKRLKADSHFAKDLNNIKGTPAKLISTPARLMATTPEIQTLKRSRPTMDHDTPPAKKSAKRSTRAKLFATPTKSPKALDEHDRSPSLSTDDDVLHFLPETLLQSVRGKEKKALEEKQAGVANAMRRQKLIACLPSTFDMILLIFQSAKRSVMTKHELIYKIIASHCKIVDRGEVEEQLKLLLELVPDWISEKTVSSGDILCCVDKISSAEEIRQRLAEAR</sequence>
<dbReference type="InterPro" id="IPR014939">
    <property type="entry name" value="CDT1_Gemini-bd-like"/>
</dbReference>
<organism evidence="5 6">
    <name type="scientific">Elaeis guineensis var. tenera</name>
    <name type="common">Oil palm</name>
    <dbReference type="NCBI Taxonomy" id="51953"/>
    <lineage>
        <taxon>Eukaryota</taxon>
        <taxon>Viridiplantae</taxon>
        <taxon>Streptophyta</taxon>
        <taxon>Embryophyta</taxon>
        <taxon>Tracheophyta</taxon>
        <taxon>Spermatophyta</taxon>
        <taxon>Magnoliopsida</taxon>
        <taxon>Liliopsida</taxon>
        <taxon>Arecaceae</taxon>
        <taxon>Arecoideae</taxon>
        <taxon>Cocoseae</taxon>
        <taxon>Elaeidinae</taxon>
        <taxon>Elaeis</taxon>
    </lineage>
</organism>
<dbReference type="AlphaFoldDB" id="A0A6I9Q8A2"/>
<dbReference type="GO" id="GO:0030174">
    <property type="term" value="P:regulation of DNA-templated DNA replication initiation"/>
    <property type="evidence" value="ECO:0007669"/>
    <property type="project" value="InterPro"/>
</dbReference>
<dbReference type="InParanoid" id="A0A6I9Q8A2"/>
<comment type="similarity">
    <text evidence="1">Belongs to the Cdt1 family.</text>
</comment>
<dbReference type="PANTHER" id="PTHR28637:SF1">
    <property type="entry name" value="DNA REPLICATION FACTOR CDT1"/>
    <property type="match status" value="1"/>
</dbReference>
<dbReference type="GeneID" id="105031977"/>
<dbReference type="InterPro" id="IPR032054">
    <property type="entry name" value="Cdt1_C"/>
</dbReference>
<dbReference type="InterPro" id="IPR036390">
    <property type="entry name" value="WH_DNA-bd_sf"/>
</dbReference>
<dbReference type="GO" id="GO:0003677">
    <property type="term" value="F:DNA binding"/>
    <property type="evidence" value="ECO:0007669"/>
    <property type="project" value="InterPro"/>
</dbReference>
<dbReference type="GO" id="GO:0000076">
    <property type="term" value="P:DNA replication checkpoint signaling"/>
    <property type="evidence" value="ECO:0007669"/>
    <property type="project" value="TreeGrafter"/>
</dbReference>
<dbReference type="OrthoDB" id="341730at2759"/>
<dbReference type="SMART" id="SM01075">
    <property type="entry name" value="CDT1"/>
    <property type="match status" value="1"/>
</dbReference>
<dbReference type="FunFam" id="1.10.10.1420:FF:000003">
    <property type="entry name" value="CDT1-like protein a chloroplastic"/>
    <property type="match status" value="1"/>
</dbReference>
<evidence type="ECO:0000256" key="3">
    <source>
        <dbReference type="SAM" id="MobiDB-lite"/>
    </source>
</evidence>
<dbReference type="Pfam" id="PF08839">
    <property type="entry name" value="CDT1"/>
    <property type="match status" value="1"/>
</dbReference>
<feature type="region of interest" description="Disordered" evidence="3">
    <location>
        <begin position="410"/>
        <end position="459"/>
    </location>
</feature>
<gene>
    <name evidence="6" type="primary">LOC105031977</name>
</gene>
<dbReference type="GO" id="GO:0000278">
    <property type="term" value="P:mitotic cell cycle"/>
    <property type="evidence" value="ECO:0007669"/>
    <property type="project" value="TreeGrafter"/>
</dbReference>
<evidence type="ECO:0000259" key="4">
    <source>
        <dbReference type="SMART" id="SM01075"/>
    </source>
</evidence>
<dbReference type="KEGG" id="egu:105031977"/>